<accession>A0A6J4V7M7</accession>
<sequence>MHDSAFANFPLALLEATVARHVATGARIVAIEPRPIGAGLSGAAVRRYQVTLDGPEGRRAVRLVTKEASSAERRAVALLNGQGQPSVPFGHALDPDGEAPALLCLEDLGDEHRPSSLSPIPAEVFRREAAGLAAIHAANLGGTQDLGWLPRLGREAVAEAIERAFFRPAWERALAEPDFRRDFGAAIAPVERHAAAVADEMAALHAEDDAVTLVHTDINPSNVLLRGGRAYFVDWQDVHAGSLYVDLPHHFDTLARAEVYRVALAERGVAIPPGHFAKRYRIAARYTGLRYCWWALDAWREDRAMAPWVAHYLAMITG</sequence>
<feature type="domain" description="Aminoglycoside phosphotransferase" evidence="1">
    <location>
        <begin position="41"/>
        <end position="253"/>
    </location>
</feature>
<dbReference type="Gene3D" id="3.90.1200.10">
    <property type="match status" value="1"/>
</dbReference>
<dbReference type="Pfam" id="PF01636">
    <property type="entry name" value="APH"/>
    <property type="match status" value="1"/>
</dbReference>
<dbReference type="AlphaFoldDB" id="A0A6J4V7M7"/>
<evidence type="ECO:0000313" key="2">
    <source>
        <dbReference type="EMBL" id="CAA9566710.1"/>
    </source>
</evidence>
<dbReference type="SUPFAM" id="SSF56112">
    <property type="entry name" value="Protein kinase-like (PK-like)"/>
    <property type="match status" value="1"/>
</dbReference>
<gene>
    <name evidence="2" type="ORF">AVDCRST_MAG49-3129</name>
</gene>
<dbReference type="InterPro" id="IPR002575">
    <property type="entry name" value="Aminoglycoside_PTrfase"/>
</dbReference>
<reference evidence="2" key="1">
    <citation type="submission" date="2020-02" db="EMBL/GenBank/DDBJ databases">
        <authorList>
            <person name="Meier V. D."/>
        </authorList>
    </citation>
    <scope>NUCLEOTIDE SEQUENCE</scope>
    <source>
        <strain evidence="2">AVDCRST_MAG49</strain>
    </source>
</reference>
<name>A0A6J4V7M7_9BACT</name>
<dbReference type="InterPro" id="IPR011009">
    <property type="entry name" value="Kinase-like_dom_sf"/>
</dbReference>
<dbReference type="EMBL" id="CADCWG010000211">
    <property type="protein sequence ID" value="CAA9566710.1"/>
    <property type="molecule type" value="Genomic_DNA"/>
</dbReference>
<proteinExistence type="predicted"/>
<organism evidence="2">
    <name type="scientific">uncultured Thermomicrobiales bacterium</name>
    <dbReference type="NCBI Taxonomy" id="1645740"/>
    <lineage>
        <taxon>Bacteria</taxon>
        <taxon>Pseudomonadati</taxon>
        <taxon>Thermomicrobiota</taxon>
        <taxon>Thermomicrobia</taxon>
        <taxon>Thermomicrobiales</taxon>
        <taxon>environmental samples</taxon>
    </lineage>
</organism>
<protein>
    <recommendedName>
        <fullName evidence="1">Aminoglycoside phosphotransferase domain-containing protein</fullName>
    </recommendedName>
</protein>
<evidence type="ECO:0000259" key="1">
    <source>
        <dbReference type="Pfam" id="PF01636"/>
    </source>
</evidence>